<proteinExistence type="predicted"/>
<feature type="transmembrane region" description="Helical" evidence="1">
    <location>
        <begin position="186"/>
        <end position="203"/>
    </location>
</feature>
<reference evidence="3" key="1">
    <citation type="submission" date="2023-03" db="UniProtKB">
        <authorList>
            <consortium name="WormBaseParasite"/>
        </authorList>
    </citation>
    <scope>IDENTIFICATION</scope>
</reference>
<keyword evidence="1" id="KW-0812">Transmembrane</keyword>
<accession>A0A9J2Q123</accession>
<keyword evidence="1" id="KW-0472">Membrane</keyword>
<feature type="transmembrane region" description="Helical" evidence="1">
    <location>
        <begin position="160"/>
        <end position="180"/>
    </location>
</feature>
<dbReference type="Proteomes" id="UP000036681">
    <property type="component" value="Unplaced"/>
</dbReference>
<evidence type="ECO:0000313" key="3">
    <source>
        <dbReference type="WBParaSite" id="ALUE_0001557701-mRNA-1"/>
    </source>
</evidence>
<dbReference type="AlphaFoldDB" id="A0A9J2Q123"/>
<evidence type="ECO:0000313" key="2">
    <source>
        <dbReference type="Proteomes" id="UP000036681"/>
    </source>
</evidence>
<dbReference type="WBParaSite" id="ALUE_0001557701-mRNA-1">
    <property type="protein sequence ID" value="ALUE_0001557701-mRNA-1"/>
    <property type="gene ID" value="ALUE_0001557701"/>
</dbReference>
<sequence>MCATLPCQLNAVYAVDCLTSDGLGGTLLQSATAAAIAAIAGTQSVSASTAAQFARRVPQTYQGRPIEDNPNDPMYSNLFSLLSIGYSIVGVAAVTLLYSLLRVRNALLRSFRSIHNSLLGPDPDLANGAEVDTVEAAAEAAARGWNRQEQSLIGGRLGQYLHLLFIVKFVLLWAFVFFYPQYTDRFSFLLLTFLSLFFATIMFSNRRAEAPLPVNS</sequence>
<feature type="transmembrane region" description="Helical" evidence="1">
    <location>
        <begin position="78"/>
        <end position="101"/>
    </location>
</feature>
<organism evidence="2 3">
    <name type="scientific">Ascaris lumbricoides</name>
    <name type="common">Giant roundworm</name>
    <dbReference type="NCBI Taxonomy" id="6252"/>
    <lineage>
        <taxon>Eukaryota</taxon>
        <taxon>Metazoa</taxon>
        <taxon>Ecdysozoa</taxon>
        <taxon>Nematoda</taxon>
        <taxon>Chromadorea</taxon>
        <taxon>Rhabditida</taxon>
        <taxon>Spirurina</taxon>
        <taxon>Ascaridomorpha</taxon>
        <taxon>Ascaridoidea</taxon>
        <taxon>Ascarididae</taxon>
        <taxon>Ascaris</taxon>
    </lineage>
</organism>
<keyword evidence="2" id="KW-1185">Reference proteome</keyword>
<name>A0A9J2Q123_ASCLU</name>
<protein>
    <submittedName>
        <fullName evidence="3">TRP C-terminal domain-containing protein</fullName>
    </submittedName>
</protein>
<keyword evidence="1" id="KW-1133">Transmembrane helix</keyword>
<evidence type="ECO:0000256" key="1">
    <source>
        <dbReference type="SAM" id="Phobius"/>
    </source>
</evidence>